<dbReference type="AlphaFoldDB" id="A0A7D8Z1I7"/>
<gene>
    <name evidence="2" type="ORF">LCER1_G000234</name>
</gene>
<proteinExistence type="predicted"/>
<feature type="region of interest" description="Disordered" evidence="1">
    <location>
        <begin position="323"/>
        <end position="375"/>
    </location>
</feature>
<feature type="compositionally biased region" description="Basic residues" evidence="1">
    <location>
        <begin position="141"/>
        <end position="151"/>
    </location>
</feature>
<feature type="region of interest" description="Disordered" evidence="1">
    <location>
        <begin position="139"/>
        <end position="204"/>
    </location>
</feature>
<evidence type="ECO:0000256" key="1">
    <source>
        <dbReference type="SAM" id="MobiDB-lite"/>
    </source>
</evidence>
<feature type="region of interest" description="Disordered" evidence="1">
    <location>
        <begin position="554"/>
        <end position="599"/>
    </location>
</feature>
<dbReference type="OrthoDB" id="5428259at2759"/>
<dbReference type="EMBL" id="QGMG01000009">
    <property type="protein sequence ID" value="TVY59240.1"/>
    <property type="molecule type" value="Genomic_DNA"/>
</dbReference>
<evidence type="ECO:0000313" key="2">
    <source>
        <dbReference type="EMBL" id="TVY59240.1"/>
    </source>
</evidence>
<reference evidence="2 3" key="1">
    <citation type="submission" date="2018-05" db="EMBL/GenBank/DDBJ databases">
        <title>Whole genome sequencing for identification of molecular markers to develop diagnostic detection tools for the regulated plant pathogen Lachnellula willkommii.</title>
        <authorList>
            <person name="Giroux E."/>
            <person name="Bilodeau G."/>
        </authorList>
    </citation>
    <scope>NUCLEOTIDE SEQUENCE [LARGE SCALE GENOMIC DNA]</scope>
    <source>
        <strain evidence="2 3">CBS 625.97</strain>
    </source>
</reference>
<accession>A0A7D8Z1I7</accession>
<feature type="region of interest" description="Disordered" evidence="1">
    <location>
        <begin position="218"/>
        <end position="258"/>
    </location>
</feature>
<keyword evidence="3" id="KW-1185">Reference proteome</keyword>
<comment type="caution">
    <text evidence="2">The sequence shown here is derived from an EMBL/GenBank/DDBJ whole genome shotgun (WGS) entry which is preliminary data.</text>
</comment>
<feature type="compositionally biased region" description="Low complexity" evidence="1">
    <location>
        <begin position="569"/>
        <end position="599"/>
    </location>
</feature>
<name>A0A7D8Z1I7_9HELO</name>
<sequence length="599" mass="66290">MHHFGALLPAMSPYFPTYLDSSLLDPALFEPDPIDHHVFHSPVPTANANHSTETVNMPPKVKVECSVPLLCSLCPKSPKFSDISHLLTHISSKSHLAALFKLKIRSQGEQHAKDKVDEYELWYSINSLDTLLSDRLATKDQKKRNKDKKSRLSNASKSPVKKEQLADEPILHGTPLFRAPVPRMHPYNSAKSRESASMEDDWGVNSLYDTPTVRRRLPNFADSESPMGEVLDPKLKTPSRSTTKKKSKNGDKVPDSAQLKGALWPGMDLFDSATPEMKRMRNQRKDSNVMRQMKAKSAEIEPAEISYFADGEFRATRDIFGPLSDVESPVKDPTPKRQRRTRKPTFSDVSTNAPRLRASRSKKAAGKSPQKQYTRMNDNVPAVGLFHKPVPNLNPLALGPAFGQNFAPTTEEEEEFKMTVGGMNKKPTIGVFQDAPGESPSGQTESSLEDHRFDFPNTGLPLYQNNSTTFSHISPTPVPKPISGRGLGKENMHSHMHNRQSASYPSHVYPSQVFHNPSFNPLYNHAYAGTFGYGDHLHNFNDMKFSTGFFPNPYADSKQTAQPARPRPNNQSGKAKNGSGSGSASASSLASGINGMNGN</sequence>
<organism evidence="2 3">
    <name type="scientific">Lachnellula cervina</name>
    <dbReference type="NCBI Taxonomy" id="1316786"/>
    <lineage>
        <taxon>Eukaryota</taxon>
        <taxon>Fungi</taxon>
        <taxon>Dikarya</taxon>
        <taxon>Ascomycota</taxon>
        <taxon>Pezizomycotina</taxon>
        <taxon>Leotiomycetes</taxon>
        <taxon>Helotiales</taxon>
        <taxon>Lachnaceae</taxon>
        <taxon>Lachnellula</taxon>
    </lineage>
</organism>
<evidence type="ECO:0000313" key="3">
    <source>
        <dbReference type="Proteomes" id="UP000481288"/>
    </source>
</evidence>
<protein>
    <submittedName>
        <fullName evidence="2">Uncharacterized protein</fullName>
    </submittedName>
</protein>
<dbReference type="Proteomes" id="UP000481288">
    <property type="component" value="Unassembled WGS sequence"/>
</dbReference>